<keyword evidence="1" id="KW-0472">Membrane</keyword>
<name>A0A8I1WJQ4_BACIU</name>
<protein>
    <submittedName>
        <fullName evidence="2">Uncharacterized protein</fullName>
    </submittedName>
</protein>
<accession>A0A8I1WJQ4</accession>
<evidence type="ECO:0000313" key="3">
    <source>
        <dbReference type="Proteomes" id="UP000665181"/>
    </source>
</evidence>
<dbReference type="RefSeq" id="WP_124059946.1">
    <property type="nucleotide sequence ID" value="NZ_CP035391.1"/>
</dbReference>
<proteinExistence type="predicted"/>
<feature type="transmembrane region" description="Helical" evidence="1">
    <location>
        <begin position="36"/>
        <end position="60"/>
    </location>
</feature>
<evidence type="ECO:0000313" key="2">
    <source>
        <dbReference type="EMBL" id="MBO3795982.1"/>
    </source>
</evidence>
<sequence>MQAYYNSLLLSIYNSFLLITSDLKRGLNINKSAKKSFLCVGPLVFIIVVLSVIFVTWAIGQTICWAQLGKSFEMSVKIKEGVFKLGCR</sequence>
<dbReference type="AlphaFoldDB" id="A0A8I1WJQ4"/>
<dbReference type="EMBL" id="JAGFPW010000018">
    <property type="protein sequence ID" value="MBO3795982.1"/>
    <property type="molecule type" value="Genomic_DNA"/>
</dbReference>
<evidence type="ECO:0000256" key="1">
    <source>
        <dbReference type="SAM" id="Phobius"/>
    </source>
</evidence>
<reference evidence="2" key="1">
    <citation type="submission" date="2021-03" db="EMBL/GenBank/DDBJ databases">
        <title>Isolation of Bacillus subtilis from fermented food sample.</title>
        <authorList>
            <person name="Lakshmanan V."/>
            <person name="Athira K."/>
            <person name="Rajagopal K."/>
        </authorList>
    </citation>
    <scope>NUCLEOTIDE SEQUENCE</scope>
    <source>
        <strain evidence="2">S1</strain>
    </source>
</reference>
<gene>
    <name evidence="2" type="ORF">J5227_17110</name>
</gene>
<dbReference type="Proteomes" id="UP000665181">
    <property type="component" value="Unassembled WGS sequence"/>
</dbReference>
<keyword evidence="1" id="KW-0812">Transmembrane</keyword>
<organism evidence="2 3">
    <name type="scientific">Bacillus subtilis</name>
    <dbReference type="NCBI Taxonomy" id="1423"/>
    <lineage>
        <taxon>Bacteria</taxon>
        <taxon>Bacillati</taxon>
        <taxon>Bacillota</taxon>
        <taxon>Bacilli</taxon>
        <taxon>Bacillales</taxon>
        <taxon>Bacillaceae</taxon>
        <taxon>Bacillus</taxon>
    </lineage>
</organism>
<comment type="caution">
    <text evidence="2">The sequence shown here is derived from an EMBL/GenBank/DDBJ whole genome shotgun (WGS) entry which is preliminary data.</text>
</comment>
<keyword evidence="1" id="KW-1133">Transmembrane helix</keyword>